<dbReference type="GO" id="GO:0005886">
    <property type="term" value="C:plasma membrane"/>
    <property type="evidence" value="ECO:0007669"/>
    <property type="project" value="TreeGrafter"/>
</dbReference>
<feature type="transmembrane region" description="Helical" evidence="2">
    <location>
        <begin position="116"/>
        <end position="140"/>
    </location>
</feature>
<feature type="transmembrane region" description="Helical" evidence="2">
    <location>
        <begin position="224"/>
        <end position="242"/>
    </location>
</feature>
<dbReference type="EMBL" id="CP045032">
    <property type="protein sequence ID" value="QFQ03212.1"/>
    <property type="molecule type" value="Genomic_DNA"/>
</dbReference>
<dbReference type="AlphaFoldDB" id="A0A5J6ZAA8"/>
<feature type="transmembrane region" description="Helical" evidence="2">
    <location>
        <begin position="146"/>
        <end position="169"/>
    </location>
</feature>
<keyword evidence="2" id="KW-0812">Transmembrane</keyword>
<feature type="transmembrane region" description="Helical" evidence="2">
    <location>
        <begin position="431"/>
        <end position="453"/>
    </location>
</feature>
<accession>A0A5J6ZAA8</accession>
<keyword evidence="4" id="KW-1185">Reference proteome</keyword>
<feature type="transmembrane region" description="Helical" evidence="2">
    <location>
        <begin position="190"/>
        <end position="212"/>
    </location>
</feature>
<protein>
    <recommendedName>
        <fullName evidence="5">Allantoin permease</fullName>
    </recommendedName>
</protein>
<name>A0A5J6ZAA8_9CORY</name>
<reference evidence="4" key="1">
    <citation type="submission" date="2019-10" db="EMBL/GenBank/DDBJ databases">
        <title>Complete genome sequence of Corynebacterium urogenitalis DSM 108747, isolated from the genital tract of a cow.</title>
        <authorList>
            <person name="Ruckert C."/>
            <person name="Ballas P."/>
            <person name="Wagener K."/>
            <person name="Drillich M."/>
            <person name="Kaempfer P."/>
            <person name="Busse H.-J."/>
            <person name="Ehling-Schulz M."/>
        </authorList>
    </citation>
    <scope>NUCLEOTIDE SEQUENCE [LARGE SCALE GENOMIC DNA]</scope>
    <source>
        <strain evidence="4">LMM 1652</strain>
    </source>
</reference>
<evidence type="ECO:0000313" key="4">
    <source>
        <dbReference type="Proteomes" id="UP000326711"/>
    </source>
</evidence>
<evidence type="ECO:0000313" key="3">
    <source>
        <dbReference type="EMBL" id="QFQ03212.1"/>
    </source>
</evidence>
<feature type="transmembrane region" description="Helical" evidence="2">
    <location>
        <begin position="379"/>
        <end position="399"/>
    </location>
</feature>
<sequence>MSGCPSRLSSDTPASPPSTPATTSQPSTHWEKPTQHRCNNAASNPRFVHLFATQAITGTKHGIFRFLGMAIRTSTPAPTSEPSVQHNAAKAALAKSAEDFSLRFAPRHYRKWTPAVVADSALGGIAYLADFSIGATIGVQHGTANAIGGILIAALLIFISSFPLAYYAARYNVDLDLITRGSGFGYMGSILTNLIFVSFTFILFATEGAIMAQGLKVGFDLPLWAGYLVSSLMIIPLVIYGMKFLAKLQSWTNPQWLIMMVLPMAYLIFKEPESVSTFLSFSGENGSAVSFASMMLAAGVCLSLTAQIAENIDYLRFMPPKTPENAPSWWAAVILGDPGWVILGATKQIVGVFLAVYIIANLNQSTDLAIEPVNQFLSLSSEMMPGWLALALAVFLVVVSQIKINVTNAYCGSVAWTNIYSRAFKKYPGRIAFVVLNVGISLALMEFNIFQVLGFVLSFYSNFAIAWIFTVAADIVFNKYLLKLSPKAPEFRRGMLFDINPVGVASVLASGGFSVAMFFGAFGETIAPFSPLFAAAIATVVTPAMAILTKGQYYLRRDCDGIDLPMYDAHGNPTHQTLTCAISGEQVERPDMIASAKPGPNGEKQYISSLALTLDKSGEHVLPHRDERD</sequence>
<keyword evidence="2" id="KW-0472">Membrane</keyword>
<dbReference type="Proteomes" id="UP000326711">
    <property type="component" value="Chromosome"/>
</dbReference>
<feature type="region of interest" description="Disordered" evidence="1">
    <location>
        <begin position="1"/>
        <end position="39"/>
    </location>
</feature>
<dbReference type="PANTHER" id="PTHR30569:SF0">
    <property type="entry name" value="CYTOSINE PERMEASE"/>
    <property type="match status" value="1"/>
</dbReference>
<feature type="transmembrane region" description="Helical" evidence="2">
    <location>
        <begin position="502"/>
        <end position="523"/>
    </location>
</feature>
<keyword evidence="2" id="KW-1133">Transmembrane helix</keyword>
<evidence type="ECO:0000256" key="2">
    <source>
        <dbReference type="SAM" id="Phobius"/>
    </source>
</evidence>
<dbReference type="Gene3D" id="1.10.4160.10">
    <property type="entry name" value="Hydantoin permease"/>
    <property type="match status" value="1"/>
</dbReference>
<proteinExistence type="predicted"/>
<gene>
    <name evidence="3" type="ORF">CUROG_09340</name>
</gene>
<feature type="transmembrane region" description="Helical" evidence="2">
    <location>
        <begin position="459"/>
        <end position="481"/>
    </location>
</feature>
<feature type="transmembrane region" description="Helical" evidence="2">
    <location>
        <begin position="529"/>
        <end position="548"/>
    </location>
</feature>
<dbReference type="GO" id="GO:0015209">
    <property type="term" value="F:cytosine transmembrane transporter activity"/>
    <property type="evidence" value="ECO:0007669"/>
    <property type="project" value="InterPro"/>
</dbReference>
<dbReference type="InterPro" id="IPR030191">
    <property type="entry name" value="CodB"/>
</dbReference>
<feature type="transmembrane region" description="Helical" evidence="2">
    <location>
        <begin position="329"/>
        <end position="359"/>
    </location>
</feature>
<organism evidence="3 4">
    <name type="scientific">Corynebacterium urogenitale</name>
    <dbReference type="NCBI Taxonomy" id="2487892"/>
    <lineage>
        <taxon>Bacteria</taxon>
        <taxon>Bacillati</taxon>
        <taxon>Actinomycetota</taxon>
        <taxon>Actinomycetes</taxon>
        <taxon>Mycobacteriales</taxon>
        <taxon>Corynebacteriaceae</taxon>
        <taxon>Corynebacterium</taxon>
    </lineage>
</organism>
<dbReference type="KEGG" id="cuo:CUROG_09340"/>
<dbReference type="PANTHER" id="PTHR30569">
    <property type="entry name" value="CYTOSINE TRANSPORTER CODB"/>
    <property type="match status" value="1"/>
</dbReference>
<evidence type="ECO:0008006" key="5">
    <source>
        <dbReference type="Google" id="ProtNLM"/>
    </source>
</evidence>
<evidence type="ECO:0000256" key="1">
    <source>
        <dbReference type="SAM" id="MobiDB-lite"/>
    </source>
</evidence>